<keyword evidence="3" id="KW-1185">Reference proteome</keyword>
<dbReference type="Proteomes" id="UP000192582">
    <property type="component" value="Unassembled WGS sequence"/>
</dbReference>
<dbReference type="AlphaFoldDB" id="A0A1W1VDD0"/>
<gene>
    <name evidence="2" type="ORF">SAMN00790413_00968</name>
</gene>
<proteinExistence type="predicted"/>
<dbReference type="InterPro" id="IPR004360">
    <property type="entry name" value="Glyas_Fos-R_dOase_dom"/>
</dbReference>
<dbReference type="EMBL" id="FWWU01000009">
    <property type="protein sequence ID" value="SMB91051.1"/>
    <property type="molecule type" value="Genomic_DNA"/>
</dbReference>
<dbReference type="Pfam" id="PF00903">
    <property type="entry name" value="Glyoxalase"/>
    <property type="match status" value="1"/>
</dbReference>
<accession>A0A1W1VDD0</accession>
<evidence type="ECO:0000313" key="2">
    <source>
        <dbReference type="EMBL" id="SMB91051.1"/>
    </source>
</evidence>
<dbReference type="SUPFAM" id="SSF54593">
    <property type="entry name" value="Glyoxalase/Bleomycin resistance protein/Dihydroxybiphenyl dioxygenase"/>
    <property type="match status" value="1"/>
</dbReference>
<protein>
    <recommendedName>
        <fullName evidence="1">Glyoxalase/fosfomycin resistance/dioxygenase domain-containing protein</fullName>
    </recommendedName>
</protein>
<name>A0A1W1VDD0_9DEIO</name>
<reference evidence="2 3" key="1">
    <citation type="submission" date="2017-04" db="EMBL/GenBank/DDBJ databases">
        <authorList>
            <person name="Afonso C.L."/>
            <person name="Miller P.J."/>
            <person name="Scott M.A."/>
            <person name="Spackman E."/>
            <person name="Goraichik I."/>
            <person name="Dimitrov K.M."/>
            <person name="Suarez D.L."/>
            <person name="Swayne D.E."/>
        </authorList>
    </citation>
    <scope>NUCLEOTIDE SEQUENCE [LARGE SCALE GENOMIC DNA]</scope>
    <source>
        <strain evidence="2 3">KR-140</strain>
    </source>
</reference>
<dbReference type="InterPro" id="IPR029068">
    <property type="entry name" value="Glyas_Bleomycin-R_OHBP_Dase"/>
</dbReference>
<dbReference type="STRING" id="695939.SAMN00790413_00968"/>
<sequence>MESPERRGWNGFPGNHVRGPRALWATPEFAELVAPPCTLTIASTRTTALFGAGAAHPADNHSAITEFQVDDGDAEYARTRPVLGDVALPPTTHPWSNRWLLFRDPDGNMINFFTSVGGAAVRKFKP</sequence>
<feature type="domain" description="Glyoxalase/fosfomycin resistance/dioxygenase" evidence="1">
    <location>
        <begin position="41"/>
        <end position="112"/>
    </location>
</feature>
<evidence type="ECO:0000313" key="3">
    <source>
        <dbReference type="Proteomes" id="UP000192582"/>
    </source>
</evidence>
<dbReference type="Gene3D" id="3.10.180.10">
    <property type="entry name" value="2,3-Dihydroxybiphenyl 1,2-Dioxygenase, domain 1"/>
    <property type="match status" value="1"/>
</dbReference>
<organism evidence="2 3">
    <name type="scientific">Deinococcus hopiensis KR-140</name>
    <dbReference type="NCBI Taxonomy" id="695939"/>
    <lineage>
        <taxon>Bacteria</taxon>
        <taxon>Thermotogati</taxon>
        <taxon>Deinococcota</taxon>
        <taxon>Deinococci</taxon>
        <taxon>Deinococcales</taxon>
        <taxon>Deinococcaceae</taxon>
        <taxon>Deinococcus</taxon>
    </lineage>
</organism>
<evidence type="ECO:0000259" key="1">
    <source>
        <dbReference type="Pfam" id="PF00903"/>
    </source>
</evidence>